<dbReference type="InterPro" id="IPR008266">
    <property type="entry name" value="Tyr_kinase_AS"/>
</dbReference>
<feature type="non-terminal residue" evidence="14">
    <location>
        <position position="1"/>
    </location>
</feature>
<evidence type="ECO:0000256" key="7">
    <source>
        <dbReference type="ARBA" id="ARBA00023137"/>
    </source>
</evidence>
<dbReference type="PROSITE" id="PS50011">
    <property type="entry name" value="PROTEIN_KINASE_DOM"/>
    <property type="match status" value="2"/>
</dbReference>
<dbReference type="GO" id="GO:0005524">
    <property type="term" value="F:ATP binding"/>
    <property type="evidence" value="ECO:0007669"/>
    <property type="project" value="UniProtKB-UniRule"/>
</dbReference>
<dbReference type="Gene3D" id="1.10.510.10">
    <property type="entry name" value="Transferase(Phosphotransferase) domain 1"/>
    <property type="match status" value="2"/>
</dbReference>
<organism evidence="14 15">
    <name type="scientific">Dinothrombium tinctorium</name>
    <dbReference type="NCBI Taxonomy" id="1965070"/>
    <lineage>
        <taxon>Eukaryota</taxon>
        <taxon>Metazoa</taxon>
        <taxon>Ecdysozoa</taxon>
        <taxon>Arthropoda</taxon>
        <taxon>Chelicerata</taxon>
        <taxon>Arachnida</taxon>
        <taxon>Acari</taxon>
        <taxon>Acariformes</taxon>
        <taxon>Trombidiformes</taxon>
        <taxon>Prostigmata</taxon>
        <taxon>Anystina</taxon>
        <taxon>Parasitengona</taxon>
        <taxon>Trombidioidea</taxon>
        <taxon>Trombidiidae</taxon>
        <taxon>Dinothrombium</taxon>
    </lineage>
</organism>
<dbReference type="PROSITE" id="PS00109">
    <property type="entry name" value="PROTEIN_KINASE_TYR"/>
    <property type="match status" value="1"/>
</dbReference>
<dbReference type="InterPro" id="IPR000299">
    <property type="entry name" value="FERM_domain"/>
</dbReference>
<dbReference type="GO" id="GO:0005126">
    <property type="term" value="F:cytokine receptor binding"/>
    <property type="evidence" value="ECO:0007669"/>
    <property type="project" value="TreeGrafter"/>
</dbReference>
<dbReference type="GO" id="GO:0005829">
    <property type="term" value="C:cytosol"/>
    <property type="evidence" value="ECO:0007669"/>
    <property type="project" value="TreeGrafter"/>
</dbReference>
<evidence type="ECO:0000256" key="6">
    <source>
        <dbReference type="ARBA" id="ARBA00022999"/>
    </source>
</evidence>
<dbReference type="InterPro" id="IPR017441">
    <property type="entry name" value="Protein_kinase_ATP_BS"/>
</dbReference>
<accession>A0A443RR43</accession>
<keyword evidence="4 14" id="KW-0418">Kinase</keyword>
<dbReference type="GO" id="GO:0016020">
    <property type="term" value="C:membrane"/>
    <property type="evidence" value="ECO:0007669"/>
    <property type="project" value="InterPro"/>
</dbReference>
<dbReference type="Pfam" id="PF18379">
    <property type="entry name" value="FERM_F1"/>
    <property type="match status" value="1"/>
</dbReference>
<dbReference type="PROSITE" id="PS50001">
    <property type="entry name" value="SH2"/>
    <property type="match status" value="1"/>
</dbReference>
<dbReference type="AlphaFoldDB" id="A0A443RR43"/>
<dbReference type="InterPro" id="IPR020635">
    <property type="entry name" value="Tyr_kinase_cat_dom"/>
</dbReference>
<evidence type="ECO:0000256" key="3">
    <source>
        <dbReference type="ARBA" id="ARBA00022741"/>
    </source>
</evidence>
<comment type="caution">
    <text evidence="14">The sequence shown here is derived from an EMBL/GenBank/DDBJ whole genome shotgun (WGS) entry which is preliminary data.</text>
</comment>
<feature type="domain" description="SH2" evidence="11">
    <location>
        <begin position="317"/>
        <end position="412"/>
    </location>
</feature>
<evidence type="ECO:0000259" key="11">
    <source>
        <dbReference type="PROSITE" id="PS50001"/>
    </source>
</evidence>
<dbReference type="OrthoDB" id="1915767at2759"/>
<keyword evidence="15" id="KW-1185">Reference proteome</keyword>
<evidence type="ECO:0000256" key="2">
    <source>
        <dbReference type="ARBA" id="ARBA00022679"/>
    </source>
</evidence>
<name>A0A443RR43_9ACAR</name>
<keyword evidence="3 10" id="KW-0547">Nucleotide-binding</keyword>
<dbReference type="InterPro" id="IPR000719">
    <property type="entry name" value="Prot_kinase_dom"/>
</dbReference>
<dbReference type="InterPro" id="IPR051286">
    <property type="entry name" value="JAK"/>
</dbReference>
<evidence type="ECO:0000256" key="5">
    <source>
        <dbReference type="ARBA" id="ARBA00022840"/>
    </source>
</evidence>
<keyword evidence="5 10" id="KW-0067">ATP-binding</keyword>
<sequence length="1048" mass="121373">GIEEVTKYYDESIIYVEELIILCAKELEIGPIARHLFAIYSKNEDLWLASNQKLSELNSSEKVYELRVRFKPYSISAIRDIDENAFDYYFSQIRYDFLNAKFESKHKNRILGLVIADVVRYIIEKSIPIDSAMDRVNFTDFLPQKYVPKKNHLVMFKSKEIRESLLTAYHYAQGDAYFVKQEFMKSIALQSNPLLYDYGVEKYKAVFDKKPSSIEVEVHFRPYDDNGITISPLNESKTRTTICSISDLCFVSVQSATNTVEISRRNGIPQYLWFPGLMHLKSFVSCLDGFYRLTEKWTYNICREISSPHLAKLKSMKCHGPIDCDFAHKKLKEKGANNCGTYLLRETCTNFNEYRLDVLVDEEKIKTLKIEERPENTFHVEGASNEFLSLCDLVRTIKVEVDNRSVKLTHCLPPSEFDKPSFLLLCRNIQDYFDAEPSGNEQDSRWPCIIPKNYLNFNCLSTWKNNALIEVSLTEYQNKKVVFKAIKSESFNREFLKTLSEWVQVKCDSIINLIGVSLYSPLALVIEYLPHGPFDAFLLTHQSLLKVVDLIESVTYAARALWYLQENNLVHGRIRCHNLLVATYNTNTLRVKLSDPISDNIHNSINENVWIAPEIRNTGKTSATDVWAFGTTVWEIFSYGSKPDCDDVYDLFQPLACPSEVWNLIKECWIADYDQRKQPQSIVRDISQILYEVYNSRRAPSYYYEKCPTYEKSKYISKNDKSNLFRSLWTSQYSFAKNSLNSTATLPLDNPSPDLIPYPFNNTEDVITTPDAPEPWIIEINQLTMGKVLGQGFYGEVVKAIFSQWSDLRKEIVAVKRIKQIDSSKEGLQDMKREIEIMKKLNHKNIVEIKGFVEEPQIMLVMEYLELGSLVAYLKVKRDSKETVPFIKFACDIAEGMEYLESKSIVHRDLAARNILVATHNDVKISDFGLAQCIDPKKPYYKMQTERGLPLKWYAPESIKYLVFSHKSDVWSYGVTLWQMYSYGEDPCYSEESPDSLLLYLLESGKRLACPKECPLEVYQIMLNCWKDDPKERPDFSALKHAIIELIV</sequence>
<dbReference type="EMBL" id="NCKU01000043">
    <property type="protein sequence ID" value="RWS17732.1"/>
    <property type="molecule type" value="Genomic_DNA"/>
</dbReference>
<dbReference type="PROSITE" id="PS00107">
    <property type="entry name" value="PROTEIN_KINASE_ATP"/>
    <property type="match status" value="1"/>
</dbReference>
<feature type="domain" description="FERM" evidence="13">
    <location>
        <begin position="1"/>
        <end position="298"/>
    </location>
</feature>
<keyword evidence="7" id="KW-0829">Tyrosine-protein kinase</keyword>
<feature type="domain" description="Protein kinase" evidence="12">
    <location>
        <begin position="783"/>
        <end position="1044"/>
    </location>
</feature>
<dbReference type="InterPro" id="IPR011009">
    <property type="entry name" value="Kinase-like_dom_sf"/>
</dbReference>
<dbReference type="GO" id="GO:0035556">
    <property type="term" value="P:intracellular signal transduction"/>
    <property type="evidence" value="ECO:0007669"/>
    <property type="project" value="InterPro"/>
</dbReference>
<dbReference type="SUPFAM" id="SSF55550">
    <property type="entry name" value="SH2 domain"/>
    <property type="match status" value="1"/>
</dbReference>
<evidence type="ECO:0000256" key="9">
    <source>
        <dbReference type="PROSITE-ProRule" id="PRU00191"/>
    </source>
</evidence>
<dbReference type="PANTHER" id="PTHR45807:SF7">
    <property type="entry name" value="TYROSINE-PROTEIN KINASE HOPSCOTCH"/>
    <property type="match status" value="1"/>
</dbReference>
<evidence type="ECO:0000259" key="13">
    <source>
        <dbReference type="PROSITE" id="PS50057"/>
    </source>
</evidence>
<evidence type="ECO:0000256" key="8">
    <source>
        <dbReference type="ARBA" id="ARBA00051245"/>
    </source>
</evidence>
<dbReference type="PRINTS" id="PR00109">
    <property type="entry name" value="TYRKINASE"/>
</dbReference>
<evidence type="ECO:0000313" key="14">
    <source>
        <dbReference type="EMBL" id="RWS17732.1"/>
    </source>
</evidence>
<dbReference type="InterPro" id="IPR036860">
    <property type="entry name" value="SH2_dom_sf"/>
</dbReference>
<dbReference type="PROSITE" id="PS50057">
    <property type="entry name" value="FERM_3"/>
    <property type="match status" value="1"/>
</dbReference>
<dbReference type="Pfam" id="PF07714">
    <property type="entry name" value="PK_Tyr_Ser-Thr"/>
    <property type="match status" value="2"/>
</dbReference>
<proteinExistence type="predicted"/>
<dbReference type="EC" id="2.7.10.2" evidence="1"/>
<dbReference type="GO" id="GO:0004715">
    <property type="term" value="F:non-membrane spanning protein tyrosine kinase activity"/>
    <property type="evidence" value="ECO:0007669"/>
    <property type="project" value="UniProtKB-EC"/>
</dbReference>
<keyword evidence="2" id="KW-0808">Transferase</keyword>
<dbReference type="GO" id="GO:0019221">
    <property type="term" value="P:cytokine-mediated signaling pathway"/>
    <property type="evidence" value="ECO:0007669"/>
    <property type="project" value="TreeGrafter"/>
</dbReference>
<dbReference type="InterPro" id="IPR000980">
    <property type="entry name" value="SH2"/>
</dbReference>
<dbReference type="SUPFAM" id="SSF56112">
    <property type="entry name" value="Protein kinase-like (PK-like)"/>
    <property type="match status" value="2"/>
</dbReference>
<evidence type="ECO:0000259" key="12">
    <source>
        <dbReference type="PROSITE" id="PS50011"/>
    </source>
</evidence>
<reference evidence="14 15" key="1">
    <citation type="journal article" date="2018" name="Gigascience">
        <title>Genomes of trombidid mites reveal novel predicted allergens and laterally-transferred genes associated with secondary metabolism.</title>
        <authorList>
            <person name="Dong X."/>
            <person name="Chaisiri K."/>
            <person name="Xia D."/>
            <person name="Armstrong S.D."/>
            <person name="Fang Y."/>
            <person name="Donnelly M.J."/>
            <person name="Kadowaki T."/>
            <person name="McGarry J.W."/>
            <person name="Darby A.C."/>
            <person name="Makepeace B.L."/>
        </authorList>
    </citation>
    <scope>NUCLEOTIDE SEQUENCE [LARGE SCALE GENOMIC DNA]</scope>
    <source>
        <strain evidence="14">UoL-WK</strain>
    </source>
</reference>
<dbReference type="PRINTS" id="PR01823">
    <property type="entry name" value="JANUSKINASE"/>
</dbReference>
<evidence type="ECO:0000256" key="10">
    <source>
        <dbReference type="PROSITE-ProRule" id="PRU10141"/>
    </source>
</evidence>
<dbReference type="InterPro" id="IPR016251">
    <property type="entry name" value="Tyr_kinase_non-rcpt_Jak/Tyk2"/>
</dbReference>
<dbReference type="SMART" id="SM00219">
    <property type="entry name" value="TyrKc"/>
    <property type="match status" value="2"/>
</dbReference>
<dbReference type="FunFam" id="1.10.510.10:FF:000554">
    <property type="entry name" value="Predicted protein"/>
    <property type="match status" value="1"/>
</dbReference>
<dbReference type="STRING" id="1965070.A0A443RR43"/>
<comment type="catalytic activity">
    <reaction evidence="8">
        <text>L-tyrosyl-[protein] + ATP = O-phospho-L-tyrosyl-[protein] + ADP + H(+)</text>
        <dbReference type="Rhea" id="RHEA:10596"/>
        <dbReference type="Rhea" id="RHEA-COMP:10136"/>
        <dbReference type="Rhea" id="RHEA-COMP:20101"/>
        <dbReference type="ChEBI" id="CHEBI:15378"/>
        <dbReference type="ChEBI" id="CHEBI:30616"/>
        <dbReference type="ChEBI" id="CHEBI:46858"/>
        <dbReference type="ChEBI" id="CHEBI:61978"/>
        <dbReference type="ChEBI" id="CHEBI:456216"/>
        <dbReference type="EC" id="2.7.10.2"/>
    </reaction>
</comment>
<dbReference type="Pfam" id="PF21990">
    <property type="entry name" value="SH2_1"/>
    <property type="match status" value="1"/>
</dbReference>
<dbReference type="CDD" id="cd00192">
    <property type="entry name" value="PTKc"/>
    <property type="match status" value="1"/>
</dbReference>
<protein>
    <recommendedName>
        <fullName evidence="1">non-specific protein-tyrosine kinase</fullName>
        <ecNumber evidence="1">2.7.10.2</ecNumber>
    </recommendedName>
</protein>
<gene>
    <name evidence="14" type="ORF">B4U79_14019</name>
</gene>
<dbReference type="InterPro" id="IPR041155">
    <property type="entry name" value="FERM_F1"/>
</dbReference>
<feature type="domain" description="Protein kinase" evidence="12">
    <location>
        <begin position="454"/>
        <end position="690"/>
    </location>
</feature>
<feature type="binding site" evidence="10">
    <location>
        <position position="816"/>
    </location>
    <ligand>
        <name>ATP</name>
        <dbReference type="ChEBI" id="CHEBI:30616"/>
    </ligand>
</feature>
<keyword evidence="6 9" id="KW-0727">SH2 domain</keyword>
<dbReference type="GO" id="GO:0030154">
    <property type="term" value="P:cell differentiation"/>
    <property type="evidence" value="ECO:0007669"/>
    <property type="project" value="TreeGrafter"/>
</dbReference>
<evidence type="ECO:0000256" key="1">
    <source>
        <dbReference type="ARBA" id="ARBA00011903"/>
    </source>
</evidence>
<dbReference type="Gene3D" id="3.30.505.10">
    <property type="entry name" value="SH2 domain"/>
    <property type="match status" value="1"/>
</dbReference>
<evidence type="ECO:0000256" key="4">
    <source>
        <dbReference type="ARBA" id="ARBA00022777"/>
    </source>
</evidence>
<dbReference type="PANTHER" id="PTHR45807">
    <property type="entry name" value="TYROSINE-PROTEIN KINASE HOPSCOTCH"/>
    <property type="match status" value="1"/>
</dbReference>
<dbReference type="GO" id="GO:0007259">
    <property type="term" value="P:cell surface receptor signaling pathway via JAK-STAT"/>
    <property type="evidence" value="ECO:0007669"/>
    <property type="project" value="TreeGrafter"/>
</dbReference>
<dbReference type="Proteomes" id="UP000285301">
    <property type="component" value="Unassembled WGS sequence"/>
</dbReference>
<evidence type="ECO:0000313" key="15">
    <source>
        <dbReference type="Proteomes" id="UP000285301"/>
    </source>
</evidence>
<dbReference type="InterPro" id="IPR001245">
    <property type="entry name" value="Ser-Thr/Tyr_kinase_cat_dom"/>
</dbReference>